<dbReference type="InterPro" id="IPR027268">
    <property type="entry name" value="Peptidase_M4/M1_CTD_sf"/>
</dbReference>
<dbReference type="RefSeq" id="WP_254170168.1">
    <property type="nucleotide sequence ID" value="NZ_JAHESF010000075.1"/>
</dbReference>
<dbReference type="GO" id="GO:0008270">
    <property type="term" value="F:zinc ion binding"/>
    <property type="evidence" value="ECO:0007669"/>
    <property type="project" value="InterPro"/>
</dbReference>
<feature type="signal peptide" evidence="1">
    <location>
        <begin position="1"/>
        <end position="18"/>
    </location>
</feature>
<dbReference type="Gene3D" id="1.10.390.10">
    <property type="entry name" value="Neutral Protease Domain 2"/>
    <property type="match status" value="1"/>
</dbReference>
<comment type="caution">
    <text evidence="3">The sequence shown here is derived from an EMBL/GenBank/DDBJ whole genome shotgun (WGS) entry which is preliminary data.</text>
</comment>
<dbReference type="GO" id="GO:0008237">
    <property type="term" value="F:metallopeptidase activity"/>
    <property type="evidence" value="ECO:0007669"/>
    <property type="project" value="InterPro"/>
</dbReference>
<name>A0AAP2GSQ7_9BACT</name>
<proteinExistence type="predicted"/>
<keyword evidence="4" id="KW-1185">Reference proteome</keyword>
<evidence type="ECO:0000313" key="4">
    <source>
        <dbReference type="Proteomes" id="UP001319200"/>
    </source>
</evidence>
<evidence type="ECO:0000259" key="2">
    <source>
        <dbReference type="Pfam" id="PF01433"/>
    </source>
</evidence>
<dbReference type="SUPFAM" id="SSF55486">
    <property type="entry name" value="Metalloproteases ('zincins'), catalytic domain"/>
    <property type="match status" value="1"/>
</dbReference>
<reference evidence="3 4" key="1">
    <citation type="submission" date="2021-05" db="EMBL/GenBank/DDBJ databases">
        <title>A Polyphasic approach of four new species of the genus Ohtaekwangia: Ohtaekwangia histidinii sp. nov., Ohtaekwangia cretensis sp. nov., Ohtaekwangia indiensis sp. nov., Ohtaekwangia reichenbachii sp. nov. from diverse environment.</title>
        <authorList>
            <person name="Octaviana S."/>
        </authorList>
    </citation>
    <scope>NUCLEOTIDE SEQUENCE [LARGE SCALE GENOMIC DNA]</scope>
    <source>
        <strain evidence="3 4">PWU4</strain>
    </source>
</reference>
<keyword evidence="1" id="KW-0732">Signal</keyword>
<accession>A0AAP2GSQ7</accession>
<gene>
    <name evidence="3" type="ORF">KK083_31625</name>
</gene>
<sequence>MNRILIFLLALSLNFGWAQENKWQGKFEQLDQTLPTPNEYRTGSGAPGPKYWQQQADYVMNIELNDDNQSITGSETITYHNNSPDVLKYLWLQLDQNILSENNTLKTTGTGAVKDSAAAKTYAAEVSDFKAGFNVKAVKDAAGKGLPFMINNTMMRVDLPQPLKPGEKISFGVDWSFNIVDRSVFGQRSGLEYFPEDGNYIYAIAQFFPRMCVYDDYEGWQNKQFLGKGEFTLPFGDYKVRITVPGDHIIGATGVLKNPQDVLTKTEIDRFEKAKTSFDKPVIIVTQSEATQKEKTKLKTKKTWEFHAENVRDFAFATSRKFIWDAQAVKIGSKTPLAMSFYPKEGNPLWEQESTKAVKNTLEVYSRHTIDYPYPVAISAHTASIGMEYPMICFNFGRPKKDGTYTPQLRQGMIGVIVHEVGHNFFPMIINNDERQTTWMDEGVNSFVQLICELERYPDIDWSRGKPAGIVNYMKGDKNLQRPLMTNSEQVIMFGPEQYAKAATALYILRETVMGKDLFDKAFKEYAQRWAFKHPKPADFFRTMEDASAVDLDWFWKGWFYTTDVNDQTLEQVKWYRLRDEKSSVENKNVKVQKGDLAAEGSGDKKTDFNDGPQEFSLVETKPQFYGEFQSRIDDKAIMKKLQGKNIYEVTLSNKGGLVMPVIIEWRYKDGTSELERIPAEIWRINENKISKVFVKEKEVTNVMIDPNMETADVNIEDNMFPKVQKDSKFDQFKKKAN</sequence>
<evidence type="ECO:0000256" key="1">
    <source>
        <dbReference type="SAM" id="SignalP"/>
    </source>
</evidence>
<dbReference type="AlphaFoldDB" id="A0AAP2GSQ7"/>
<feature type="chain" id="PRO_5042960872" evidence="1">
    <location>
        <begin position="19"/>
        <end position="738"/>
    </location>
</feature>
<organism evidence="3 4">
    <name type="scientific">Chryseosolibacter histidini</name>
    <dbReference type="NCBI Taxonomy" id="2782349"/>
    <lineage>
        <taxon>Bacteria</taxon>
        <taxon>Pseudomonadati</taxon>
        <taxon>Bacteroidota</taxon>
        <taxon>Cytophagia</taxon>
        <taxon>Cytophagales</taxon>
        <taxon>Chryseotaleaceae</taxon>
        <taxon>Chryseosolibacter</taxon>
    </lineage>
</organism>
<dbReference type="InterPro" id="IPR014782">
    <property type="entry name" value="Peptidase_M1_dom"/>
</dbReference>
<evidence type="ECO:0000313" key="3">
    <source>
        <dbReference type="EMBL" id="MBT1701485.1"/>
    </source>
</evidence>
<dbReference type="Proteomes" id="UP001319200">
    <property type="component" value="Unassembled WGS sequence"/>
</dbReference>
<feature type="domain" description="Peptidase M1 membrane alanine aminopeptidase" evidence="2">
    <location>
        <begin position="403"/>
        <end position="559"/>
    </location>
</feature>
<dbReference type="CDD" id="cd09604">
    <property type="entry name" value="M1_APN_like"/>
    <property type="match status" value="1"/>
</dbReference>
<dbReference type="Pfam" id="PF01433">
    <property type="entry name" value="Peptidase_M1"/>
    <property type="match status" value="1"/>
</dbReference>
<protein>
    <submittedName>
        <fullName evidence="3">M1 family metallopeptidase</fullName>
    </submittedName>
</protein>
<dbReference type="EMBL" id="JAHESF010000075">
    <property type="protein sequence ID" value="MBT1701485.1"/>
    <property type="molecule type" value="Genomic_DNA"/>
</dbReference>